<feature type="compositionally biased region" description="Low complexity" evidence="1">
    <location>
        <begin position="688"/>
        <end position="704"/>
    </location>
</feature>
<keyword evidence="2" id="KW-1133">Transmembrane helix</keyword>
<feature type="region of interest" description="Disordered" evidence="1">
    <location>
        <begin position="388"/>
        <end position="561"/>
    </location>
</feature>
<keyword evidence="2" id="KW-0812">Transmembrane</keyword>
<comment type="caution">
    <text evidence="4">The sequence shown here is derived from an EMBL/GenBank/DDBJ whole genome shotgun (WGS) entry which is preliminary data.</text>
</comment>
<feature type="compositionally biased region" description="Basic and acidic residues" evidence="1">
    <location>
        <begin position="497"/>
        <end position="529"/>
    </location>
</feature>
<feature type="region of interest" description="Disordered" evidence="1">
    <location>
        <begin position="767"/>
        <end position="820"/>
    </location>
</feature>
<organism evidence="4 5">
    <name type="scientific">Diaporthe australafricana</name>
    <dbReference type="NCBI Taxonomy" id="127596"/>
    <lineage>
        <taxon>Eukaryota</taxon>
        <taxon>Fungi</taxon>
        <taxon>Dikarya</taxon>
        <taxon>Ascomycota</taxon>
        <taxon>Pezizomycotina</taxon>
        <taxon>Sordariomycetes</taxon>
        <taxon>Sordariomycetidae</taxon>
        <taxon>Diaporthales</taxon>
        <taxon>Diaporthaceae</taxon>
        <taxon>Diaporthe</taxon>
    </lineage>
</organism>
<name>A0ABR3XFV9_9PEZI</name>
<reference evidence="4 5" key="1">
    <citation type="journal article" date="2024" name="IMA Fungus">
        <title>IMA Genome - F19 : A genome assembly and annotation guide to empower mycologists, including annotated draft genome sequences of Ceratocystis pirilliformis, Diaporthe australafricana, Fusarium ophioides, Paecilomyces lecythidis, and Sporothrix stenoceras.</title>
        <authorList>
            <person name="Aylward J."/>
            <person name="Wilson A.M."/>
            <person name="Visagie C.M."/>
            <person name="Spraker J."/>
            <person name="Barnes I."/>
            <person name="Buitendag C."/>
            <person name="Ceriani C."/>
            <person name="Del Mar Angel L."/>
            <person name="du Plessis D."/>
            <person name="Fuchs T."/>
            <person name="Gasser K."/>
            <person name="Kramer D."/>
            <person name="Li W."/>
            <person name="Munsamy K."/>
            <person name="Piso A."/>
            <person name="Price J.L."/>
            <person name="Sonnekus B."/>
            <person name="Thomas C."/>
            <person name="van der Nest A."/>
            <person name="van Dijk A."/>
            <person name="van Heerden A."/>
            <person name="van Vuuren N."/>
            <person name="Yilmaz N."/>
            <person name="Duong T.A."/>
            <person name="van der Merwe N.A."/>
            <person name="Wingfield M.J."/>
            <person name="Wingfield B.D."/>
        </authorList>
    </citation>
    <scope>NUCLEOTIDE SEQUENCE [LARGE SCALE GENOMIC DNA]</scope>
    <source>
        <strain evidence="4 5">CMW 18300</strain>
    </source>
</reference>
<evidence type="ECO:0000313" key="5">
    <source>
        <dbReference type="Proteomes" id="UP001583177"/>
    </source>
</evidence>
<feature type="compositionally biased region" description="Pro residues" evidence="1">
    <location>
        <begin position="532"/>
        <end position="559"/>
    </location>
</feature>
<feature type="compositionally biased region" description="Basic and acidic residues" evidence="1">
    <location>
        <begin position="401"/>
        <end position="475"/>
    </location>
</feature>
<feature type="compositionally biased region" description="Pro residues" evidence="1">
    <location>
        <begin position="287"/>
        <end position="356"/>
    </location>
</feature>
<dbReference type="InterPro" id="IPR051425">
    <property type="entry name" value="Formin_Homology"/>
</dbReference>
<evidence type="ECO:0000313" key="4">
    <source>
        <dbReference type="EMBL" id="KAL1874504.1"/>
    </source>
</evidence>
<dbReference type="EMBL" id="JAWRVE010000022">
    <property type="protein sequence ID" value="KAL1874504.1"/>
    <property type="molecule type" value="Genomic_DNA"/>
</dbReference>
<feature type="chain" id="PRO_5045163610" evidence="3">
    <location>
        <begin position="17"/>
        <end position="820"/>
    </location>
</feature>
<protein>
    <submittedName>
        <fullName evidence="4">Uncharacterized protein</fullName>
    </submittedName>
</protein>
<feature type="compositionally biased region" description="Gly residues" evidence="1">
    <location>
        <begin position="238"/>
        <end position="247"/>
    </location>
</feature>
<keyword evidence="3" id="KW-0732">Signal</keyword>
<dbReference type="Proteomes" id="UP001583177">
    <property type="component" value="Unassembled WGS sequence"/>
</dbReference>
<sequence>MRGLHTAGVLLTPALAGAISLEDSIPRAFISLHLPESADSTPSPDLVFRFDINESHDACGYGNVTINGQKLSEDGNGPLAMDGDRVVDAAWNFTCVTWNDKPQEQLLSLNVEHINGQAVEDVGFTVRFQQVAPVWISDVEGSASMTRVHSSGEDQSGPDCDDKEIDLDVELAELDYLRWQMAELAHKLHAKEHRLAEAFGWDRPHGPARIHECDSLKCVIESIAHTVKGAASSIYGGGGHHGPYHGPGGEHHGRPHPHFGKPGHGNHTDNGTHPHPPPPHGKKPHFPHPPPFCKCAPPPPPPHHGDHPPPPPPSHHGGPPPPPHHGDFPPPPPHGDYPPPPPPPGPGFGPPPPHHGPPGFWESLFGFVHPHGPPPPMPWERPDWEHWAPDSHSHHGHGHGHGHEGGPPHMGHEDHHGPADGDHKKEHDHHEGHMPERPDGHEEPHHQDHDDHKPSDDVKRPETKAEEQETDKKDGALPVAHPESPENSKPSRPNGHPHADMPWEAELRRDYDHGPPSHDGPHEHEDFHGHHSPPPGPPPPGPPPPGPPPHGHGPPPHGPPIIHIASGIASLVLVVVFSSVLYQRYVRKSIRSPRRRRNSNAPWYKKLCFGPNYSELSEDEEKEAMLRNCGDSDSDDDEDDSDVVARDISQFRTAADVVGEMVAVEDARLMTHSRQVSYSPAPAPAPLPVQQQQQQQQPHMHQQSQHMHPYIPSHLMPTSSIPMPMSMPTGQLSPDPATMAAMAAMFPDLAHDLGHHGDDGVGLEELPAYEEADRQSESDESEIASSMVTDGYRPGCSGSSYTPSESGSQGAGDILGDTKN</sequence>
<keyword evidence="5" id="KW-1185">Reference proteome</keyword>
<evidence type="ECO:0000256" key="2">
    <source>
        <dbReference type="SAM" id="Phobius"/>
    </source>
</evidence>
<dbReference type="PANTHER" id="PTHR45725">
    <property type="entry name" value="FORMIN HOMOLOGY 2 FAMILY MEMBER"/>
    <property type="match status" value="1"/>
</dbReference>
<keyword evidence="2" id="KW-0472">Membrane</keyword>
<gene>
    <name evidence="4" type="ORF">Daus18300_003523</name>
</gene>
<feature type="compositionally biased region" description="Low complexity" evidence="1">
    <location>
        <begin position="795"/>
        <end position="808"/>
    </location>
</feature>
<feature type="region of interest" description="Disordered" evidence="1">
    <location>
        <begin position="238"/>
        <end position="359"/>
    </location>
</feature>
<feature type="region of interest" description="Disordered" evidence="1">
    <location>
        <begin position="674"/>
        <end position="704"/>
    </location>
</feature>
<feature type="transmembrane region" description="Helical" evidence="2">
    <location>
        <begin position="561"/>
        <end position="582"/>
    </location>
</feature>
<feature type="signal peptide" evidence="3">
    <location>
        <begin position="1"/>
        <end position="16"/>
    </location>
</feature>
<proteinExistence type="predicted"/>
<evidence type="ECO:0000256" key="1">
    <source>
        <dbReference type="SAM" id="MobiDB-lite"/>
    </source>
</evidence>
<accession>A0ABR3XFV9</accession>
<evidence type="ECO:0000256" key="3">
    <source>
        <dbReference type="SAM" id="SignalP"/>
    </source>
</evidence>